<keyword evidence="1" id="KW-0175">Coiled coil</keyword>
<feature type="coiled-coil region" evidence="1">
    <location>
        <begin position="121"/>
        <end position="165"/>
    </location>
</feature>
<keyword evidence="4" id="KW-1185">Reference proteome</keyword>
<name>A0AAW0A0T8_9AGAR</name>
<evidence type="ECO:0000313" key="3">
    <source>
        <dbReference type="EMBL" id="KAK6997150.1"/>
    </source>
</evidence>
<dbReference type="Proteomes" id="UP001362999">
    <property type="component" value="Unassembled WGS sequence"/>
</dbReference>
<evidence type="ECO:0000256" key="1">
    <source>
        <dbReference type="SAM" id="Coils"/>
    </source>
</evidence>
<reference evidence="3 4" key="1">
    <citation type="journal article" date="2024" name="J Genomics">
        <title>Draft genome sequencing and assembly of Favolaschia claudopus CIRM-BRFM 2984 isolated from oak limbs.</title>
        <authorList>
            <person name="Navarro D."/>
            <person name="Drula E."/>
            <person name="Chaduli D."/>
            <person name="Cazenave R."/>
            <person name="Ahrendt S."/>
            <person name="Wang J."/>
            <person name="Lipzen A."/>
            <person name="Daum C."/>
            <person name="Barry K."/>
            <person name="Grigoriev I.V."/>
            <person name="Favel A."/>
            <person name="Rosso M.N."/>
            <person name="Martin F."/>
        </authorList>
    </citation>
    <scope>NUCLEOTIDE SEQUENCE [LARGE SCALE GENOMIC DNA]</scope>
    <source>
        <strain evidence="3 4">CIRM-BRFM 2984</strain>
    </source>
</reference>
<proteinExistence type="predicted"/>
<dbReference type="EMBL" id="JAWWNJ010000093">
    <property type="protein sequence ID" value="KAK6997150.1"/>
    <property type="molecule type" value="Genomic_DNA"/>
</dbReference>
<evidence type="ECO:0000313" key="4">
    <source>
        <dbReference type="Proteomes" id="UP001362999"/>
    </source>
</evidence>
<protein>
    <submittedName>
        <fullName evidence="3">Uncharacterized protein</fullName>
    </submittedName>
</protein>
<organism evidence="3 4">
    <name type="scientific">Favolaschia claudopus</name>
    <dbReference type="NCBI Taxonomy" id="2862362"/>
    <lineage>
        <taxon>Eukaryota</taxon>
        <taxon>Fungi</taxon>
        <taxon>Dikarya</taxon>
        <taxon>Basidiomycota</taxon>
        <taxon>Agaricomycotina</taxon>
        <taxon>Agaricomycetes</taxon>
        <taxon>Agaricomycetidae</taxon>
        <taxon>Agaricales</taxon>
        <taxon>Marasmiineae</taxon>
        <taxon>Mycenaceae</taxon>
        <taxon>Favolaschia</taxon>
    </lineage>
</organism>
<sequence length="192" mass="20406">MGRLTAAQKAQRDSARKNSPLGHSSQENSASQPTTTSGDSECIPGRKTRSATTVSQLTTQISELTSSLAASRNEVLDLKSVIADLEGSNRGQAVVLADLARVNDALCSELDAVKSTASAQASRLRETENALSAEHEALKKATKRINRLVNDKKKAADAKRKLTKATTTSQSSLEADIQSHLATWDLVSTSNS</sequence>
<feature type="compositionally biased region" description="Polar residues" evidence="2">
    <location>
        <begin position="21"/>
        <end position="39"/>
    </location>
</feature>
<accession>A0AAW0A0T8</accession>
<gene>
    <name evidence="3" type="ORF">R3P38DRAFT_2798681</name>
</gene>
<comment type="caution">
    <text evidence="3">The sequence shown here is derived from an EMBL/GenBank/DDBJ whole genome shotgun (WGS) entry which is preliminary data.</text>
</comment>
<evidence type="ECO:0000256" key="2">
    <source>
        <dbReference type="SAM" id="MobiDB-lite"/>
    </source>
</evidence>
<dbReference type="AlphaFoldDB" id="A0AAW0A0T8"/>
<feature type="region of interest" description="Disordered" evidence="2">
    <location>
        <begin position="1"/>
        <end position="54"/>
    </location>
</feature>